<dbReference type="RefSeq" id="WP_253761740.1">
    <property type="nucleotide sequence ID" value="NZ_JAMZDZ010000001.1"/>
</dbReference>
<gene>
    <name evidence="3" type="ORF">ACFOZ4_25970</name>
</gene>
<feature type="signal peptide" evidence="1">
    <location>
        <begin position="1"/>
        <end position="26"/>
    </location>
</feature>
<evidence type="ECO:0000256" key="1">
    <source>
        <dbReference type="SAM" id="SignalP"/>
    </source>
</evidence>
<dbReference type="Gene3D" id="1.10.101.10">
    <property type="entry name" value="PGBD-like superfamily/PGBD"/>
    <property type="match status" value="1"/>
</dbReference>
<name>A0ABV8LUP6_9ACTN</name>
<keyword evidence="4" id="KW-1185">Reference proteome</keyword>
<dbReference type="EMBL" id="JBHSAY010000015">
    <property type="protein sequence ID" value="MFC4134073.1"/>
    <property type="molecule type" value="Genomic_DNA"/>
</dbReference>
<dbReference type="InterPro" id="IPR002477">
    <property type="entry name" value="Peptidoglycan-bd-like"/>
</dbReference>
<proteinExistence type="predicted"/>
<dbReference type="Proteomes" id="UP001595816">
    <property type="component" value="Unassembled WGS sequence"/>
</dbReference>
<keyword evidence="1" id="KW-0732">Signal</keyword>
<evidence type="ECO:0000259" key="2">
    <source>
        <dbReference type="Pfam" id="PF01471"/>
    </source>
</evidence>
<reference evidence="4" key="1">
    <citation type="journal article" date="2019" name="Int. J. Syst. Evol. Microbiol.">
        <title>The Global Catalogue of Microorganisms (GCM) 10K type strain sequencing project: providing services to taxonomists for standard genome sequencing and annotation.</title>
        <authorList>
            <consortium name="The Broad Institute Genomics Platform"/>
            <consortium name="The Broad Institute Genome Sequencing Center for Infectious Disease"/>
            <person name="Wu L."/>
            <person name="Ma J."/>
        </authorList>
    </citation>
    <scope>NUCLEOTIDE SEQUENCE [LARGE SCALE GENOMIC DNA]</scope>
    <source>
        <strain evidence="4">CGMCC 4.7289</strain>
    </source>
</reference>
<dbReference type="InterPro" id="IPR036365">
    <property type="entry name" value="PGBD-like_sf"/>
</dbReference>
<accession>A0ABV8LUP6</accession>
<feature type="chain" id="PRO_5046595358" evidence="1">
    <location>
        <begin position="27"/>
        <end position="143"/>
    </location>
</feature>
<evidence type="ECO:0000313" key="4">
    <source>
        <dbReference type="Proteomes" id="UP001595816"/>
    </source>
</evidence>
<evidence type="ECO:0000313" key="3">
    <source>
        <dbReference type="EMBL" id="MFC4134073.1"/>
    </source>
</evidence>
<organism evidence="3 4">
    <name type="scientific">Hamadaea flava</name>
    <dbReference type="NCBI Taxonomy" id="1742688"/>
    <lineage>
        <taxon>Bacteria</taxon>
        <taxon>Bacillati</taxon>
        <taxon>Actinomycetota</taxon>
        <taxon>Actinomycetes</taxon>
        <taxon>Micromonosporales</taxon>
        <taxon>Micromonosporaceae</taxon>
        <taxon>Hamadaea</taxon>
    </lineage>
</organism>
<dbReference type="Pfam" id="PF01471">
    <property type="entry name" value="PG_binding_1"/>
    <property type="match status" value="1"/>
</dbReference>
<comment type="caution">
    <text evidence="3">The sequence shown here is derived from an EMBL/GenBank/DDBJ whole genome shotgun (WGS) entry which is preliminary data.</text>
</comment>
<sequence length="143" mass="14915">MKRVIAVATALVACATVLLPASPAAAATPVCTSSVLQPTTGIDPYTGARLSASVPSASGSTNCHLQSGIANAAVKVLQRELNDCYQTGLTVDGIYGSATKAKVASIQDAYNINADGIYGPTTRSVMYWATRNDFAQLRCFRLQ</sequence>
<protein>
    <submittedName>
        <fullName evidence="3">Peptidoglycan-binding domain-containing protein</fullName>
    </submittedName>
</protein>
<dbReference type="SUPFAM" id="SSF47090">
    <property type="entry name" value="PGBD-like"/>
    <property type="match status" value="1"/>
</dbReference>
<dbReference type="InterPro" id="IPR036366">
    <property type="entry name" value="PGBDSf"/>
</dbReference>
<feature type="domain" description="Peptidoglycan binding-like" evidence="2">
    <location>
        <begin position="72"/>
        <end position="126"/>
    </location>
</feature>